<evidence type="ECO:0000256" key="1">
    <source>
        <dbReference type="ARBA" id="ARBA00009796"/>
    </source>
</evidence>
<dbReference type="InterPro" id="IPR000866">
    <property type="entry name" value="AhpC/TSA"/>
</dbReference>
<protein>
    <recommendedName>
        <fullName evidence="4">Alkyl hydroperoxide reductase C</fullName>
        <ecNumber evidence="3">1.11.1.26</ecNumber>
    </recommendedName>
    <alternativeName>
        <fullName evidence="9">Peroxiredoxin</fullName>
    </alternativeName>
</protein>
<dbReference type="SUPFAM" id="SSF52833">
    <property type="entry name" value="Thioredoxin-like"/>
    <property type="match status" value="1"/>
</dbReference>
<dbReference type="AlphaFoldDB" id="A0A369TM94"/>
<evidence type="ECO:0000256" key="2">
    <source>
        <dbReference type="ARBA" id="ARBA00011654"/>
    </source>
</evidence>
<dbReference type="InterPro" id="IPR050217">
    <property type="entry name" value="Peroxiredoxin"/>
</dbReference>
<gene>
    <name evidence="12" type="ORF">DU478_10985</name>
</gene>
<dbReference type="GO" id="GO:0042744">
    <property type="term" value="P:hydrogen peroxide catabolic process"/>
    <property type="evidence" value="ECO:0007669"/>
    <property type="project" value="TreeGrafter"/>
</dbReference>
<dbReference type="RefSeq" id="WP_114510993.1">
    <property type="nucleotide sequence ID" value="NZ_QPMK01000006.1"/>
</dbReference>
<dbReference type="InterPro" id="IPR036249">
    <property type="entry name" value="Thioredoxin-like_sf"/>
</dbReference>
<dbReference type="GO" id="GO:0008379">
    <property type="term" value="F:thioredoxin peroxidase activity"/>
    <property type="evidence" value="ECO:0007669"/>
    <property type="project" value="TreeGrafter"/>
</dbReference>
<organism evidence="12 13">
    <name type="scientific">Thalassococcus profundi</name>
    <dbReference type="NCBI Taxonomy" id="2282382"/>
    <lineage>
        <taxon>Bacteria</taxon>
        <taxon>Pseudomonadati</taxon>
        <taxon>Pseudomonadota</taxon>
        <taxon>Alphaproteobacteria</taxon>
        <taxon>Rhodobacterales</taxon>
        <taxon>Roseobacteraceae</taxon>
        <taxon>Thalassococcus</taxon>
    </lineage>
</organism>
<dbReference type="EC" id="1.11.1.26" evidence="3"/>
<dbReference type="GO" id="GO:0005829">
    <property type="term" value="C:cytosol"/>
    <property type="evidence" value="ECO:0007669"/>
    <property type="project" value="TreeGrafter"/>
</dbReference>
<keyword evidence="7" id="KW-0560">Oxidoreductase</keyword>
<dbReference type="Pfam" id="PF00578">
    <property type="entry name" value="AhpC-TSA"/>
    <property type="match status" value="1"/>
</dbReference>
<feature type="domain" description="Thioredoxin" evidence="11">
    <location>
        <begin position="38"/>
        <end position="194"/>
    </location>
</feature>
<name>A0A369TM94_9RHOB</name>
<dbReference type="Gene3D" id="3.40.30.10">
    <property type="entry name" value="Glutaredoxin"/>
    <property type="match status" value="1"/>
</dbReference>
<comment type="catalytic activity">
    <reaction evidence="10">
        <text>a hydroperoxide + NADH + H(+) = an alcohol + NAD(+) + H2O</text>
        <dbReference type="Rhea" id="RHEA:62628"/>
        <dbReference type="ChEBI" id="CHEBI:15377"/>
        <dbReference type="ChEBI" id="CHEBI:15378"/>
        <dbReference type="ChEBI" id="CHEBI:30879"/>
        <dbReference type="ChEBI" id="CHEBI:35924"/>
        <dbReference type="ChEBI" id="CHEBI:57540"/>
        <dbReference type="ChEBI" id="CHEBI:57945"/>
        <dbReference type="EC" id="1.11.1.26"/>
    </reaction>
</comment>
<evidence type="ECO:0000256" key="6">
    <source>
        <dbReference type="ARBA" id="ARBA00022862"/>
    </source>
</evidence>
<dbReference type="PROSITE" id="PS51352">
    <property type="entry name" value="THIOREDOXIN_2"/>
    <property type="match status" value="1"/>
</dbReference>
<dbReference type="PANTHER" id="PTHR10681">
    <property type="entry name" value="THIOREDOXIN PEROXIDASE"/>
    <property type="match status" value="1"/>
</dbReference>
<dbReference type="GO" id="GO:0033554">
    <property type="term" value="P:cellular response to stress"/>
    <property type="evidence" value="ECO:0007669"/>
    <property type="project" value="TreeGrafter"/>
</dbReference>
<evidence type="ECO:0000256" key="5">
    <source>
        <dbReference type="ARBA" id="ARBA00022559"/>
    </source>
</evidence>
<dbReference type="InterPro" id="IPR013766">
    <property type="entry name" value="Thioredoxin_domain"/>
</dbReference>
<dbReference type="OrthoDB" id="9812811at2"/>
<evidence type="ECO:0000256" key="3">
    <source>
        <dbReference type="ARBA" id="ARBA00013021"/>
    </source>
</evidence>
<comment type="caution">
    <text evidence="12">The sequence shown here is derived from an EMBL/GenBank/DDBJ whole genome shotgun (WGS) entry which is preliminary data.</text>
</comment>
<keyword evidence="6" id="KW-0049">Antioxidant</keyword>
<dbReference type="Pfam" id="PF10417">
    <property type="entry name" value="1-cysPrx_C"/>
    <property type="match status" value="1"/>
</dbReference>
<keyword evidence="5" id="KW-0575">Peroxidase</keyword>
<evidence type="ECO:0000256" key="8">
    <source>
        <dbReference type="ARBA" id="ARBA00023284"/>
    </source>
</evidence>
<evidence type="ECO:0000313" key="13">
    <source>
        <dbReference type="Proteomes" id="UP000253977"/>
    </source>
</evidence>
<comment type="similarity">
    <text evidence="1">Belongs to the peroxiredoxin family. AhpC/Prx1 subfamily.</text>
</comment>
<dbReference type="InterPro" id="IPR019479">
    <property type="entry name" value="Peroxiredoxin_C"/>
</dbReference>
<accession>A0A369TM94</accession>
<evidence type="ECO:0000313" key="12">
    <source>
        <dbReference type="EMBL" id="RDD66421.1"/>
    </source>
</evidence>
<evidence type="ECO:0000256" key="9">
    <source>
        <dbReference type="ARBA" id="ARBA00032077"/>
    </source>
</evidence>
<reference evidence="12 13" key="1">
    <citation type="submission" date="2018-07" db="EMBL/GenBank/DDBJ databases">
        <title>Thalassococcus profundi sp. nov., a marine bacterium isolated from deep seawater of Okinawa Trough.</title>
        <authorList>
            <person name="Yu M."/>
        </authorList>
    </citation>
    <scope>NUCLEOTIDE SEQUENCE [LARGE SCALE GENOMIC DNA]</scope>
    <source>
        <strain evidence="12 13">WRAS1</strain>
    </source>
</reference>
<keyword evidence="13" id="KW-1185">Reference proteome</keyword>
<evidence type="ECO:0000256" key="4">
    <source>
        <dbReference type="ARBA" id="ARBA00017462"/>
    </source>
</evidence>
<dbReference type="GO" id="GO:0045454">
    <property type="term" value="P:cell redox homeostasis"/>
    <property type="evidence" value="ECO:0007669"/>
    <property type="project" value="TreeGrafter"/>
</dbReference>
<evidence type="ECO:0000256" key="10">
    <source>
        <dbReference type="ARBA" id="ARBA00047572"/>
    </source>
</evidence>
<dbReference type="GO" id="GO:0006979">
    <property type="term" value="P:response to oxidative stress"/>
    <property type="evidence" value="ECO:0007669"/>
    <property type="project" value="TreeGrafter"/>
</dbReference>
<comment type="subunit">
    <text evidence="2">Homodimer; disulfide-linked, upon oxidation. 5 homodimers assemble to form a ring-like decamer.</text>
</comment>
<evidence type="ECO:0000259" key="11">
    <source>
        <dbReference type="PROSITE" id="PS51352"/>
    </source>
</evidence>
<dbReference type="Gene3D" id="3.30.1020.10">
    <property type="entry name" value="Antioxidant, Horf6, Chain A, domain2"/>
    <property type="match status" value="1"/>
</dbReference>
<dbReference type="PANTHER" id="PTHR10681:SF121">
    <property type="entry name" value="ALKYL HYDROPEROXIDE REDUCTASE C"/>
    <property type="match status" value="1"/>
</dbReference>
<evidence type="ECO:0000256" key="7">
    <source>
        <dbReference type="ARBA" id="ARBA00023002"/>
    </source>
</evidence>
<proteinExistence type="inferred from homology"/>
<dbReference type="Proteomes" id="UP000253977">
    <property type="component" value="Unassembled WGS sequence"/>
</dbReference>
<dbReference type="EMBL" id="QPMK01000006">
    <property type="protein sequence ID" value="RDD66421.1"/>
    <property type="molecule type" value="Genomic_DNA"/>
</dbReference>
<keyword evidence="8" id="KW-0676">Redox-active center</keyword>
<dbReference type="GO" id="GO:0102039">
    <property type="term" value="F:NADH-dependent peroxiredoxin activity"/>
    <property type="evidence" value="ECO:0007669"/>
    <property type="project" value="UniProtKB-EC"/>
</dbReference>
<sequence>MTMPFILDRDRMVTPAEQFAPSRAAEPAPSTAGLGWCLRIGDTLPDFEADTTHGRLRYRDWAAGHWTVFFSHPAAFTGVCTSEVLSLADAEGDLEERGIKVMSISTSALDEQRAWCADIAASFGIDVPFPMAADPSGGLSEILGMLDGTGLSQAPVRKTYIVDPDMQVRMIMEYPQAVGRSTAEILRAVDALQAHDRIGAATPADWCPGDDYMLTTRLTQRLDAQETLRFVRPVTSYLSLVSKRIDPRHAGRPALYSVTATEEDTP</sequence>